<sequence length="71" mass="8070">MDVRQVFGTNVRRLRLEKGLSQEEFGFAAGIDRTYVSGVERGLRNPTLLLAEKFARGLDVELSELLRRSEC</sequence>
<comment type="caution">
    <text evidence="5">The sequence shown here is derived from an EMBL/GenBank/DDBJ whole genome shotgun (WGS) entry which is preliminary data.</text>
</comment>
<keyword evidence="3" id="KW-0804">Transcription</keyword>
<accession>A0ABW9UXD4</accession>
<dbReference type="InterPro" id="IPR050807">
    <property type="entry name" value="TransReg_Diox_bact_type"/>
</dbReference>
<protein>
    <submittedName>
        <fullName evidence="5">Helix-turn-helix domain-containing protein</fullName>
    </submittedName>
</protein>
<dbReference type="PANTHER" id="PTHR46797:SF23">
    <property type="entry name" value="HTH-TYPE TRANSCRIPTIONAL REGULATOR SUTR"/>
    <property type="match status" value="1"/>
</dbReference>
<dbReference type="Pfam" id="PF01381">
    <property type="entry name" value="HTH_3"/>
    <property type="match status" value="1"/>
</dbReference>
<feature type="domain" description="HTH cro/C1-type" evidence="4">
    <location>
        <begin position="11"/>
        <end position="65"/>
    </location>
</feature>
<dbReference type="RefSeq" id="WP_160734106.1">
    <property type="nucleotide sequence ID" value="NZ_WTYO01000005.1"/>
</dbReference>
<dbReference type="SUPFAM" id="SSF47413">
    <property type="entry name" value="lambda repressor-like DNA-binding domains"/>
    <property type="match status" value="1"/>
</dbReference>
<reference evidence="5 6" key="1">
    <citation type="submission" date="2019-12" db="EMBL/GenBank/DDBJ databases">
        <title>Genomic-based taxomic classification of the family Erythrobacteraceae.</title>
        <authorList>
            <person name="Xu L."/>
        </authorList>
    </citation>
    <scope>NUCLEOTIDE SEQUENCE [LARGE SCALE GENOMIC DNA]</scope>
    <source>
        <strain evidence="5 6">H32</strain>
    </source>
</reference>
<evidence type="ECO:0000256" key="2">
    <source>
        <dbReference type="ARBA" id="ARBA00023125"/>
    </source>
</evidence>
<evidence type="ECO:0000313" key="6">
    <source>
        <dbReference type="Proteomes" id="UP000444401"/>
    </source>
</evidence>
<proteinExistence type="predicted"/>
<name>A0ABW9UXD4_9SPHN</name>
<evidence type="ECO:0000256" key="3">
    <source>
        <dbReference type="ARBA" id="ARBA00023163"/>
    </source>
</evidence>
<gene>
    <name evidence="5" type="ORF">GRI72_11740</name>
</gene>
<dbReference type="PANTHER" id="PTHR46797">
    <property type="entry name" value="HTH-TYPE TRANSCRIPTIONAL REGULATOR"/>
    <property type="match status" value="1"/>
</dbReference>
<keyword evidence="6" id="KW-1185">Reference proteome</keyword>
<evidence type="ECO:0000259" key="4">
    <source>
        <dbReference type="PROSITE" id="PS50943"/>
    </source>
</evidence>
<dbReference type="CDD" id="cd00093">
    <property type="entry name" value="HTH_XRE"/>
    <property type="match status" value="1"/>
</dbReference>
<dbReference type="SMART" id="SM00530">
    <property type="entry name" value="HTH_XRE"/>
    <property type="match status" value="1"/>
</dbReference>
<dbReference type="EMBL" id="WTYO01000005">
    <property type="protein sequence ID" value="MXO69491.1"/>
    <property type="molecule type" value="Genomic_DNA"/>
</dbReference>
<dbReference type="PROSITE" id="PS50943">
    <property type="entry name" value="HTH_CROC1"/>
    <property type="match status" value="1"/>
</dbReference>
<keyword evidence="1" id="KW-0805">Transcription regulation</keyword>
<evidence type="ECO:0000256" key="1">
    <source>
        <dbReference type="ARBA" id="ARBA00023015"/>
    </source>
</evidence>
<dbReference type="InterPro" id="IPR010982">
    <property type="entry name" value="Lambda_DNA-bd_dom_sf"/>
</dbReference>
<dbReference type="InterPro" id="IPR001387">
    <property type="entry name" value="Cro/C1-type_HTH"/>
</dbReference>
<dbReference type="Gene3D" id="1.10.260.40">
    <property type="entry name" value="lambda repressor-like DNA-binding domains"/>
    <property type="match status" value="1"/>
</dbReference>
<evidence type="ECO:0000313" key="5">
    <source>
        <dbReference type="EMBL" id="MXO69491.1"/>
    </source>
</evidence>
<dbReference type="Proteomes" id="UP000444401">
    <property type="component" value="Unassembled WGS sequence"/>
</dbReference>
<organism evidence="5 6">
    <name type="scientific">Pelagerythrobacter marinus</name>
    <dbReference type="NCBI Taxonomy" id="538382"/>
    <lineage>
        <taxon>Bacteria</taxon>
        <taxon>Pseudomonadati</taxon>
        <taxon>Pseudomonadota</taxon>
        <taxon>Alphaproteobacteria</taxon>
        <taxon>Sphingomonadales</taxon>
        <taxon>Erythrobacteraceae</taxon>
        <taxon>Pelagerythrobacter</taxon>
    </lineage>
</organism>
<keyword evidence="2" id="KW-0238">DNA-binding</keyword>